<evidence type="ECO:0000313" key="3">
    <source>
        <dbReference type="EMBL" id="PWD80818.1"/>
    </source>
</evidence>
<keyword evidence="3" id="KW-0808">Transferase</keyword>
<dbReference type="Gene3D" id="3.60.20.10">
    <property type="entry name" value="Glutamine Phosphoribosylpyrophosphate, subunit 1, domain 1"/>
    <property type="match status" value="1"/>
</dbReference>
<dbReference type="RefSeq" id="WP_109189471.1">
    <property type="nucleotide sequence ID" value="NZ_BMYA01000002.1"/>
</dbReference>
<organism evidence="3 4">
    <name type="scientific">Ignatzschineria ureiclastica</name>
    <dbReference type="NCBI Taxonomy" id="472582"/>
    <lineage>
        <taxon>Bacteria</taxon>
        <taxon>Pseudomonadati</taxon>
        <taxon>Pseudomonadota</taxon>
        <taxon>Gammaproteobacteria</taxon>
        <taxon>Cardiobacteriales</taxon>
        <taxon>Ignatzschineriaceae</taxon>
        <taxon>Ignatzschineria</taxon>
    </lineage>
</organism>
<dbReference type="InterPro" id="IPR026869">
    <property type="entry name" value="EgtC-like"/>
</dbReference>
<sequence length="290" mass="32370">MCQLLGMNCNTPTDITFSFEGFRRRGGVTDHHIDGFGIAFFEGKGVRIYQDDTPCASSPVAEMIQAYGIKSKNVIAHIRKASSGQISLANTHPFMRELWGEYWLFAHNGHLTQLDQLLTKPASTYHYYHPVGNTDSEQVFCYILEQLRQQFPEKPSKECLFATIQKLTAHISNYGIFNYILSNGEWMIAHATTLLHYIIRQAPFGEARLIDDDVTIDFAAVTTPKDRVAVIATLPLTANECWQQLARNEMLMFEDGAIVARDCPDETDVMSIKDALAMAAAVGAAPESVV</sequence>
<feature type="domain" description="Glutamine amidotransferase type-2" evidence="2">
    <location>
        <begin position="2"/>
        <end position="290"/>
    </location>
</feature>
<dbReference type="CDD" id="cd01908">
    <property type="entry name" value="YafJ"/>
    <property type="match status" value="1"/>
</dbReference>
<dbReference type="InterPro" id="IPR029055">
    <property type="entry name" value="Ntn_hydrolases_N"/>
</dbReference>
<name>A0A2U2ADT4_9GAMM</name>
<dbReference type="GO" id="GO:0016740">
    <property type="term" value="F:transferase activity"/>
    <property type="evidence" value="ECO:0007669"/>
    <property type="project" value="UniProtKB-KW"/>
</dbReference>
<evidence type="ECO:0000256" key="1">
    <source>
        <dbReference type="ARBA" id="ARBA00022962"/>
    </source>
</evidence>
<comment type="caution">
    <text evidence="3">The sequence shown here is derived from an EMBL/GenBank/DDBJ whole genome shotgun (WGS) entry which is preliminary data.</text>
</comment>
<dbReference type="InterPro" id="IPR017932">
    <property type="entry name" value="GATase_2_dom"/>
</dbReference>
<keyword evidence="1 3" id="KW-0315">Glutamine amidotransferase</keyword>
<protein>
    <submittedName>
        <fullName evidence="3">Class II glutamine amidotransferase</fullName>
    </submittedName>
</protein>
<dbReference type="PANTHER" id="PTHR42824">
    <property type="entry name" value="GLUTAMINE AMIDOTRANSFERASE"/>
    <property type="match status" value="1"/>
</dbReference>
<evidence type="ECO:0000259" key="2">
    <source>
        <dbReference type="PROSITE" id="PS51278"/>
    </source>
</evidence>
<evidence type="ECO:0000313" key="4">
    <source>
        <dbReference type="Proteomes" id="UP000245020"/>
    </source>
</evidence>
<keyword evidence="4" id="KW-1185">Reference proteome</keyword>
<dbReference type="OrthoDB" id="321954at2"/>
<dbReference type="AlphaFoldDB" id="A0A2U2ADT4"/>
<dbReference type="EMBL" id="QEWQ01000004">
    <property type="protein sequence ID" value="PWD80818.1"/>
    <property type="molecule type" value="Genomic_DNA"/>
</dbReference>
<dbReference type="Pfam" id="PF13230">
    <property type="entry name" value="GATase_4"/>
    <property type="match status" value="1"/>
</dbReference>
<proteinExistence type="predicted"/>
<dbReference type="Proteomes" id="UP000245020">
    <property type="component" value="Unassembled WGS sequence"/>
</dbReference>
<dbReference type="SUPFAM" id="SSF56235">
    <property type="entry name" value="N-terminal nucleophile aminohydrolases (Ntn hydrolases)"/>
    <property type="match status" value="1"/>
</dbReference>
<reference evidence="4" key="1">
    <citation type="submission" date="2018-05" db="EMBL/GenBank/DDBJ databases">
        <title>Ignatzschineria dubaiensis sp. nov., isolated from necrotic foot tissues of dromedaries (Camelus dromedarius) and associated maggots in Dubai, United Arab Emirates.</title>
        <authorList>
            <person name="Tsang C.C."/>
            <person name="Tang J.Y.M."/>
            <person name="Fong J.Y.H."/>
            <person name="Kinne J."/>
            <person name="Lee H.H."/>
            <person name="Joseph M."/>
            <person name="Jose S."/>
            <person name="Schuster R.K."/>
            <person name="Tang Y."/>
            <person name="Sivakumar S."/>
            <person name="Chen J.H.K."/>
            <person name="Teng J.L.L."/>
            <person name="Lau S.K.P."/>
            <person name="Wernery U."/>
            <person name="Woo P.C.Y."/>
        </authorList>
    </citation>
    <scope>NUCLEOTIDE SEQUENCE [LARGE SCALE GENOMIC DNA]</scope>
    <source>
        <strain evidence="4">KCTC 22644</strain>
    </source>
</reference>
<gene>
    <name evidence="3" type="ORF">DC083_06845</name>
</gene>
<accession>A0A2U2ADT4</accession>
<dbReference type="PANTHER" id="PTHR42824:SF1">
    <property type="entry name" value="GLUTAMINE AMIDOTRANSFERASE YAFJ-RELATED"/>
    <property type="match status" value="1"/>
</dbReference>
<dbReference type="PROSITE" id="PS51278">
    <property type="entry name" value="GATASE_TYPE_2"/>
    <property type="match status" value="1"/>
</dbReference>